<protein>
    <submittedName>
        <fullName evidence="1">Uncharacterized protein</fullName>
    </submittedName>
</protein>
<sequence length="148" mass="15945">MLRPKIYLLSKCHISDSILLLAYKTLNQGRTFWVITLTAPPTAKAVLTLTGDCGLLRHPTTATATASGGGFLSLSSESRVFNVIQSPSLLICIVVTSSSSSNSVFGIRAGFIGPPPPPLLLLSLINLHIFHQRILWVCRKSKKKGDSS</sequence>
<organism evidence="1">
    <name type="scientific">Opuntia streptacantha</name>
    <name type="common">Prickly pear cactus</name>
    <name type="synonym">Opuntia cardona</name>
    <dbReference type="NCBI Taxonomy" id="393608"/>
    <lineage>
        <taxon>Eukaryota</taxon>
        <taxon>Viridiplantae</taxon>
        <taxon>Streptophyta</taxon>
        <taxon>Embryophyta</taxon>
        <taxon>Tracheophyta</taxon>
        <taxon>Spermatophyta</taxon>
        <taxon>Magnoliopsida</taxon>
        <taxon>eudicotyledons</taxon>
        <taxon>Gunneridae</taxon>
        <taxon>Pentapetalae</taxon>
        <taxon>Caryophyllales</taxon>
        <taxon>Cactineae</taxon>
        <taxon>Cactaceae</taxon>
        <taxon>Opuntioideae</taxon>
        <taxon>Opuntia</taxon>
    </lineage>
</organism>
<reference evidence="1" key="2">
    <citation type="submission" date="2020-07" db="EMBL/GenBank/DDBJ databases">
        <authorList>
            <person name="Vera ALvarez R."/>
            <person name="Arias-Moreno D.M."/>
            <person name="Jimenez-Jacinto V."/>
            <person name="Jimenez-Bremont J.F."/>
            <person name="Swaminathan K."/>
            <person name="Moose S.P."/>
            <person name="Guerrero-Gonzalez M.L."/>
            <person name="Marino-Ramirez L."/>
            <person name="Landsman D."/>
            <person name="Rodriguez-Kessler M."/>
            <person name="Delgado-Sanchez P."/>
        </authorList>
    </citation>
    <scope>NUCLEOTIDE SEQUENCE</scope>
    <source>
        <tissue evidence="1">Cladode</tissue>
    </source>
</reference>
<evidence type="ECO:0000313" key="1">
    <source>
        <dbReference type="EMBL" id="MBA4634550.1"/>
    </source>
</evidence>
<dbReference type="EMBL" id="GISG01091551">
    <property type="protein sequence ID" value="MBA4634550.1"/>
    <property type="molecule type" value="Transcribed_RNA"/>
</dbReference>
<proteinExistence type="predicted"/>
<dbReference type="AlphaFoldDB" id="A0A7C8Z695"/>
<reference evidence="1" key="1">
    <citation type="journal article" date="2013" name="J. Plant Res.">
        <title>Effect of fungi and light on seed germination of three Opuntia species from semiarid lands of central Mexico.</title>
        <authorList>
            <person name="Delgado-Sanchez P."/>
            <person name="Jimenez-Bremont J.F."/>
            <person name="Guerrero-Gonzalez Mde L."/>
            <person name="Flores J."/>
        </authorList>
    </citation>
    <scope>NUCLEOTIDE SEQUENCE</scope>
    <source>
        <tissue evidence="1">Cladode</tissue>
    </source>
</reference>
<name>A0A7C8Z695_OPUST</name>
<accession>A0A7C8Z695</accession>